<dbReference type="InterPro" id="IPR051678">
    <property type="entry name" value="AGP_Transferase"/>
</dbReference>
<proteinExistence type="predicted"/>
<keyword evidence="4" id="KW-1185">Reference proteome</keyword>
<dbReference type="SUPFAM" id="SSF56112">
    <property type="entry name" value="Protein kinase-like (PK-like)"/>
    <property type="match status" value="1"/>
</dbReference>
<reference evidence="3 4" key="1">
    <citation type="submission" date="2020-07" db="EMBL/GenBank/DDBJ databases">
        <title>Sequencing the genomes of 1000 actinobacteria strains.</title>
        <authorList>
            <person name="Klenk H.-P."/>
        </authorList>
    </citation>
    <scope>NUCLEOTIDE SEQUENCE [LARGE SCALE GENOMIC DNA]</scope>
    <source>
        <strain evidence="3 4">DSM 100723</strain>
    </source>
</reference>
<dbReference type="AlphaFoldDB" id="A0A7W3IT05"/>
<dbReference type="Gene3D" id="3.90.1200.10">
    <property type="match status" value="1"/>
</dbReference>
<comment type="caution">
    <text evidence="3">The sequence shown here is derived from an EMBL/GenBank/DDBJ whole genome shotgun (WGS) entry which is preliminary data.</text>
</comment>
<evidence type="ECO:0000313" key="3">
    <source>
        <dbReference type="EMBL" id="MBA8794724.1"/>
    </source>
</evidence>
<dbReference type="PANTHER" id="PTHR21310">
    <property type="entry name" value="AMINOGLYCOSIDE PHOSPHOTRANSFERASE-RELATED-RELATED"/>
    <property type="match status" value="1"/>
</dbReference>
<feature type="region of interest" description="Disordered" evidence="1">
    <location>
        <begin position="333"/>
        <end position="358"/>
    </location>
</feature>
<evidence type="ECO:0000313" key="4">
    <source>
        <dbReference type="Proteomes" id="UP000523079"/>
    </source>
</evidence>
<evidence type="ECO:0000256" key="1">
    <source>
        <dbReference type="SAM" id="MobiDB-lite"/>
    </source>
</evidence>
<dbReference type="Proteomes" id="UP000523079">
    <property type="component" value="Unassembled WGS sequence"/>
</dbReference>
<evidence type="ECO:0000259" key="2">
    <source>
        <dbReference type="Pfam" id="PF01636"/>
    </source>
</evidence>
<gene>
    <name evidence="3" type="ORF">FHX74_002343</name>
</gene>
<protein>
    <submittedName>
        <fullName evidence="3">Aminoglycoside phosphotransferase</fullName>
    </submittedName>
</protein>
<keyword evidence="3" id="KW-0808">Transferase</keyword>
<feature type="domain" description="Aminoglycoside phosphotransferase" evidence="2">
    <location>
        <begin position="43"/>
        <end position="275"/>
    </location>
</feature>
<organism evidence="3 4">
    <name type="scientific">Microlunatus kandeliicorticis</name>
    <dbReference type="NCBI Taxonomy" id="1759536"/>
    <lineage>
        <taxon>Bacteria</taxon>
        <taxon>Bacillati</taxon>
        <taxon>Actinomycetota</taxon>
        <taxon>Actinomycetes</taxon>
        <taxon>Propionibacteriales</taxon>
        <taxon>Propionibacteriaceae</taxon>
        <taxon>Microlunatus</taxon>
    </lineage>
</organism>
<dbReference type="EMBL" id="JACGWT010000003">
    <property type="protein sequence ID" value="MBA8794724.1"/>
    <property type="molecule type" value="Genomic_DNA"/>
</dbReference>
<name>A0A7W3IT05_9ACTN</name>
<sequence length="358" mass="39512">MTTATRETARPDPREATTAEQRLAVIADLAAVRWTSPPVRVPSWSNDTWLFDDPARGACVLRICWRGDPGRLITESRVGRAAPASVGVPQVLGFGCTRDALDLTWSLTRRWPGRSLGDVWDELDPAARDRASAAVATRLRALHRWRPSAYLTDRLLSWPRRTDPVGVFGATLNPLPLPRVRVLAAAARTRPGVDAALVDAALEWLAGHPDLAPDLDRPGLEVTHGDLHLHNVWWDDTTAAVRGLLDLEWVRLGPGWLDLARVADNLAEDAVEGLDQHAEFLDRLLHHAPELRVDRLDQRIRYVRTAYQLRALFSWPEPGPDPAPDHPVRQLAALLDGSGPPSRISTGEPVDQSVAGDR</sequence>
<dbReference type="RefSeq" id="WP_182560265.1">
    <property type="nucleotide sequence ID" value="NZ_JACGWT010000003.1"/>
</dbReference>
<dbReference type="InterPro" id="IPR002575">
    <property type="entry name" value="Aminoglycoside_PTrfase"/>
</dbReference>
<accession>A0A7W3IT05</accession>
<dbReference type="InterPro" id="IPR011009">
    <property type="entry name" value="Kinase-like_dom_sf"/>
</dbReference>
<dbReference type="GO" id="GO:0016740">
    <property type="term" value="F:transferase activity"/>
    <property type="evidence" value="ECO:0007669"/>
    <property type="project" value="UniProtKB-KW"/>
</dbReference>
<dbReference type="Pfam" id="PF01636">
    <property type="entry name" value="APH"/>
    <property type="match status" value="1"/>
</dbReference>